<feature type="compositionally biased region" description="Polar residues" evidence="1">
    <location>
        <begin position="135"/>
        <end position="163"/>
    </location>
</feature>
<accession>A0A1Y2AFH9</accession>
<dbReference type="InParanoid" id="A0A1Y2AFH9"/>
<reference evidence="2 3" key="1">
    <citation type="submission" date="2016-07" db="EMBL/GenBank/DDBJ databases">
        <title>Pervasive Adenine N6-methylation of Active Genes in Fungi.</title>
        <authorList>
            <consortium name="DOE Joint Genome Institute"/>
            <person name="Mondo S.J."/>
            <person name="Dannebaum R.O."/>
            <person name="Kuo R.C."/>
            <person name="Labutti K."/>
            <person name="Haridas S."/>
            <person name="Kuo A."/>
            <person name="Salamov A."/>
            <person name="Ahrendt S.R."/>
            <person name="Lipzen A."/>
            <person name="Sullivan W."/>
            <person name="Andreopoulos W.B."/>
            <person name="Clum A."/>
            <person name="Lindquist E."/>
            <person name="Daum C."/>
            <person name="Ramamoorthy G.K."/>
            <person name="Gryganskyi A."/>
            <person name="Culley D."/>
            <person name="Magnuson J.K."/>
            <person name="James T.Y."/>
            <person name="O'Malley M.A."/>
            <person name="Stajich J.E."/>
            <person name="Spatafora J.W."/>
            <person name="Visel A."/>
            <person name="Grigoriev I.V."/>
        </authorList>
    </citation>
    <scope>NUCLEOTIDE SEQUENCE [LARGE SCALE GENOMIC DNA]</scope>
    <source>
        <strain evidence="2 3">68-887.2</strain>
    </source>
</reference>
<feature type="region of interest" description="Disordered" evidence="1">
    <location>
        <begin position="129"/>
        <end position="194"/>
    </location>
</feature>
<name>A0A1Y2AFH9_9TREE</name>
<keyword evidence="3" id="KW-1185">Reference proteome</keyword>
<organism evidence="2 3">
    <name type="scientific">Naematelia encephala</name>
    <dbReference type="NCBI Taxonomy" id="71784"/>
    <lineage>
        <taxon>Eukaryota</taxon>
        <taxon>Fungi</taxon>
        <taxon>Dikarya</taxon>
        <taxon>Basidiomycota</taxon>
        <taxon>Agaricomycotina</taxon>
        <taxon>Tremellomycetes</taxon>
        <taxon>Tremellales</taxon>
        <taxon>Naemateliaceae</taxon>
        <taxon>Naematelia</taxon>
    </lineage>
</organism>
<dbReference type="EMBL" id="MCFC01000116">
    <property type="protein sequence ID" value="ORY21222.1"/>
    <property type="molecule type" value="Genomic_DNA"/>
</dbReference>
<evidence type="ECO:0000313" key="2">
    <source>
        <dbReference type="EMBL" id="ORY21222.1"/>
    </source>
</evidence>
<sequence>MVRPLLAHPGSAVQRKYRRRKLDHDPGVDAWMSRLGYRLVSKQGVQSLYDAGLHRCQRCVSHDHLCLIPPFRKIRYTDFPTGLPPRYDRLACDHCSRAGRACGSSTFGKRASDGSYCWIERDGLLERVPKHESPDSLSGPSSLNPVSSGTPYISPDQSKSAVTGTHFRMTTPLPNPSNEQSDRTHSTPDNLIKDGQHSATTEELAASKAVETVSPYRSVSPSKEYSLSLPYDTDIHQMERETTSPSPTLMSVSCRSRRNARTESTQICSQDTVLPNHCIP</sequence>
<dbReference type="Proteomes" id="UP000193986">
    <property type="component" value="Unassembled WGS sequence"/>
</dbReference>
<dbReference type="AlphaFoldDB" id="A0A1Y2AFH9"/>
<feature type="compositionally biased region" description="Basic and acidic residues" evidence="1">
    <location>
        <begin position="180"/>
        <end position="194"/>
    </location>
</feature>
<evidence type="ECO:0000313" key="3">
    <source>
        <dbReference type="Proteomes" id="UP000193986"/>
    </source>
</evidence>
<comment type="caution">
    <text evidence="2">The sequence shown here is derived from an EMBL/GenBank/DDBJ whole genome shotgun (WGS) entry which is preliminary data.</text>
</comment>
<proteinExistence type="predicted"/>
<protein>
    <submittedName>
        <fullName evidence="2">Uncharacterized protein</fullName>
    </submittedName>
</protein>
<gene>
    <name evidence="2" type="ORF">BCR39DRAFT_554089</name>
</gene>
<evidence type="ECO:0000256" key="1">
    <source>
        <dbReference type="SAM" id="MobiDB-lite"/>
    </source>
</evidence>